<proteinExistence type="predicted"/>
<evidence type="ECO:0000313" key="3">
    <source>
        <dbReference type="Proteomes" id="UP000008866"/>
    </source>
</evidence>
<dbReference type="GeneID" id="9520097"/>
<dbReference type="RefSeq" id="XP_003013656.1">
    <property type="nucleotide sequence ID" value="XM_003013610.1"/>
</dbReference>
<feature type="compositionally biased region" description="Polar residues" evidence="1">
    <location>
        <begin position="106"/>
        <end position="123"/>
    </location>
</feature>
<dbReference type="HOGENOM" id="CLU_1031309_0_0_1"/>
<evidence type="ECO:0000256" key="1">
    <source>
        <dbReference type="SAM" id="MobiDB-lite"/>
    </source>
</evidence>
<organism evidence="2 3">
    <name type="scientific">Arthroderma benhamiae (strain ATCC MYA-4681 / CBS 112371)</name>
    <name type="common">Trichophyton mentagrophytes</name>
    <dbReference type="NCBI Taxonomy" id="663331"/>
    <lineage>
        <taxon>Eukaryota</taxon>
        <taxon>Fungi</taxon>
        <taxon>Dikarya</taxon>
        <taxon>Ascomycota</taxon>
        <taxon>Pezizomycotina</taxon>
        <taxon>Eurotiomycetes</taxon>
        <taxon>Eurotiomycetidae</taxon>
        <taxon>Onygenales</taxon>
        <taxon>Arthrodermataceae</taxon>
        <taxon>Trichophyton</taxon>
    </lineage>
</organism>
<dbReference type="KEGG" id="abe:ARB_00103"/>
<dbReference type="EMBL" id="ABSU01000012">
    <property type="protein sequence ID" value="EFE33016.1"/>
    <property type="molecule type" value="Genomic_DNA"/>
</dbReference>
<gene>
    <name evidence="2" type="ORF">ARB_00103</name>
</gene>
<protein>
    <submittedName>
        <fullName evidence="2">Uncharacterized protein</fullName>
    </submittedName>
</protein>
<dbReference type="eggNOG" id="ENOG502TE3D">
    <property type="taxonomic scope" value="Eukaryota"/>
</dbReference>
<name>D4AV94_ARTBC</name>
<dbReference type="OMA" id="RQFPTSY"/>
<reference evidence="3" key="1">
    <citation type="journal article" date="2011" name="Genome Biol.">
        <title>Comparative and functional genomics provide insights into the pathogenicity of dermatophytic fungi.</title>
        <authorList>
            <person name="Burmester A."/>
            <person name="Shelest E."/>
            <person name="Gloeckner G."/>
            <person name="Heddergott C."/>
            <person name="Schindler S."/>
            <person name="Staib P."/>
            <person name="Heidel A."/>
            <person name="Felder M."/>
            <person name="Petzold A."/>
            <person name="Szafranski K."/>
            <person name="Feuermann M."/>
            <person name="Pedruzzi I."/>
            <person name="Priebe S."/>
            <person name="Groth M."/>
            <person name="Winkler R."/>
            <person name="Li W."/>
            <person name="Kniemeyer O."/>
            <person name="Schroeckh V."/>
            <person name="Hertweck C."/>
            <person name="Hube B."/>
            <person name="White T.C."/>
            <person name="Platzer M."/>
            <person name="Guthke R."/>
            <person name="Heitman J."/>
            <person name="Woestemeyer J."/>
            <person name="Zipfel P.F."/>
            <person name="Monod M."/>
            <person name="Brakhage A.A."/>
        </authorList>
    </citation>
    <scope>NUCLEOTIDE SEQUENCE [LARGE SCALE GENOMIC DNA]</scope>
    <source>
        <strain evidence="3">ATCC MYA-4681 / CBS 112371</strain>
    </source>
</reference>
<evidence type="ECO:0000313" key="2">
    <source>
        <dbReference type="EMBL" id="EFE33016.1"/>
    </source>
</evidence>
<feature type="region of interest" description="Disordered" evidence="1">
    <location>
        <begin position="152"/>
        <end position="215"/>
    </location>
</feature>
<keyword evidence="3" id="KW-1185">Reference proteome</keyword>
<feature type="compositionally biased region" description="Low complexity" evidence="1">
    <location>
        <begin position="84"/>
        <end position="95"/>
    </location>
</feature>
<dbReference type="Proteomes" id="UP000008866">
    <property type="component" value="Unassembled WGS sequence"/>
</dbReference>
<comment type="caution">
    <text evidence="2">The sequence shown here is derived from an EMBL/GenBank/DDBJ whole genome shotgun (WGS) entry which is preliminary data.</text>
</comment>
<feature type="region of interest" description="Disordered" evidence="1">
    <location>
        <begin position="77"/>
        <end position="123"/>
    </location>
</feature>
<dbReference type="AlphaFoldDB" id="D4AV94"/>
<accession>D4AV94</accession>
<feature type="compositionally biased region" description="Low complexity" evidence="1">
    <location>
        <begin position="200"/>
        <end position="213"/>
    </location>
</feature>
<sequence length="290" mass="32622">MDPDFVHRQFPTSYLRTKLGSEVQFSVETRIEDTALHTAVEDHITNQLTERQQQQQQQQLLTWQPVDGRRELQHWLRVPPSLTPGPLSTPSASSAERQGSPKPADDSQTLCSSAPPSTLTPSEINRRGQQIIMQILQTPVSQEEADYLRSLPLFTPPRSSSGDQDFTLFPPAPAEGEEEEEELPAKEAISTNSPLDDTRQPPSTSPVSRSVSPNTLTLKPLQFDTATNSWPLPPIESVTRSFWDPIRDALREQVQVEKMVCQENIYINGCIWVENANLFPGLYRRIRKAG</sequence>